<evidence type="ECO:0000313" key="2">
    <source>
        <dbReference type="EMBL" id="PON45320.1"/>
    </source>
</evidence>
<dbReference type="InParanoid" id="A0A2P5B947"/>
<comment type="caution">
    <text evidence="2">The sequence shown here is derived from an EMBL/GenBank/DDBJ whole genome shotgun (WGS) entry which is preliminary data.</text>
</comment>
<feature type="compositionally biased region" description="Low complexity" evidence="1">
    <location>
        <begin position="72"/>
        <end position="84"/>
    </location>
</feature>
<feature type="non-terminal residue" evidence="2">
    <location>
        <position position="1"/>
    </location>
</feature>
<gene>
    <name evidence="2" type="ORF">TorRG33x02_329050</name>
</gene>
<dbReference type="AlphaFoldDB" id="A0A2P5B947"/>
<evidence type="ECO:0000256" key="1">
    <source>
        <dbReference type="SAM" id="MobiDB-lite"/>
    </source>
</evidence>
<proteinExistence type="predicted"/>
<evidence type="ECO:0000313" key="3">
    <source>
        <dbReference type="Proteomes" id="UP000237000"/>
    </source>
</evidence>
<dbReference type="Proteomes" id="UP000237000">
    <property type="component" value="Unassembled WGS sequence"/>
</dbReference>
<name>A0A2P5B947_TREOI</name>
<keyword evidence="3" id="KW-1185">Reference proteome</keyword>
<feature type="region of interest" description="Disordered" evidence="1">
    <location>
        <begin position="64"/>
        <end position="84"/>
    </location>
</feature>
<accession>A0A2P5B947</accession>
<organism evidence="2 3">
    <name type="scientific">Trema orientale</name>
    <name type="common">Charcoal tree</name>
    <name type="synonym">Celtis orientalis</name>
    <dbReference type="NCBI Taxonomy" id="63057"/>
    <lineage>
        <taxon>Eukaryota</taxon>
        <taxon>Viridiplantae</taxon>
        <taxon>Streptophyta</taxon>
        <taxon>Embryophyta</taxon>
        <taxon>Tracheophyta</taxon>
        <taxon>Spermatophyta</taxon>
        <taxon>Magnoliopsida</taxon>
        <taxon>eudicotyledons</taxon>
        <taxon>Gunneridae</taxon>
        <taxon>Pentapetalae</taxon>
        <taxon>rosids</taxon>
        <taxon>fabids</taxon>
        <taxon>Rosales</taxon>
        <taxon>Cannabaceae</taxon>
        <taxon>Trema</taxon>
    </lineage>
</organism>
<sequence length="101" mass="10976">NKLCYINKMYISINKSSSYTEQETDSSHNFFFFWGQIHLPVISVNGISWPAWLAVSPSSLKDKGMDGQTKAGTSTGTIGGSSSPTRTFKIVLMEGLSCGFG</sequence>
<dbReference type="EMBL" id="JXTC01000576">
    <property type="protein sequence ID" value="PON45320.1"/>
    <property type="molecule type" value="Genomic_DNA"/>
</dbReference>
<reference evidence="3" key="1">
    <citation type="submission" date="2016-06" db="EMBL/GenBank/DDBJ databases">
        <title>Parallel loss of symbiosis genes in relatives of nitrogen-fixing non-legume Parasponia.</title>
        <authorList>
            <person name="Van Velzen R."/>
            <person name="Holmer R."/>
            <person name="Bu F."/>
            <person name="Rutten L."/>
            <person name="Van Zeijl A."/>
            <person name="Liu W."/>
            <person name="Santuari L."/>
            <person name="Cao Q."/>
            <person name="Sharma T."/>
            <person name="Shen D."/>
            <person name="Roswanjaya Y."/>
            <person name="Wardhani T."/>
            <person name="Kalhor M.S."/>
            <person name="Jansen J."/>
            <person name="Van den Hoogen J."/>
            <person name="Gungor B."/>
            <person name="Hartog M."/>
            <person name="Hontelez J."/>
            <person name="Verver J."/>
            <person name="Yang W.-C."/>
            <person name="Schijlen E."/>
            <person name="Repin R."/>
            <person name="Schilthuizen M."/>
            <person name="Schranz E."/>
            <person name="Heidstra R."/>
            <person name="Miyata K."/>
            <person name="Fedorova E."/>
            <person name="Kohlen W."/>
            <person name="Bisseling T."/>
            <person name="Smit S."/>
            <person name="Geurts R."/>
        </authorList>
    </citation>
    <scope>NUCLEOTIDE SEQUENCE [LARGE SCALE GENOMIC DNA]</scope>
    <source>
        <strain evidence="3">cv. RG33-2</strain>
    </source>
</reference>
<protein>
    <submittedName>
        <fullName evidence="2">Uncharacterized protein</fullName>
    </submittedName>
</protein>